<dbReference type="PANTHER" id="PTHR42855:SF1">
    <property type="entry name" value="ABC TRANSPORTER DOMAIN-CONTAINING PROTEIN"/>
    <property type="match status" value="1"/>
</dbReference>
<feature type="domain" description="ABC transporter" evidence="5">
    <location>
        <begin position="299"/>
        <end position="522"/>
    </location>
</feature>
<keyword evidence="7" id="KW-1185">Reference proteome</keyword>
<dbReference type="KEGG" id="dog:HP555_12730"/>
<dbReference type="PROSITE" id="PS00211">
    <property type="entry name" value="ABC_TRANSPORTER_1"/>
    <property type="match status" value="2"/>
</dbReference>
<evidence type="ECO:0000256" key="2">
    <source>
        <dbReference type="ARBA" id="ARBA00022840"/>
    </source>
</evidence>
<dbReference type="Pfam" id="PF16326">
    <property type="entry name" value="ABC_tran_CTD"/>
    <property type="match status" value="1"/>
</dbReference>
<reference evidence="6 7" key="1">
    <citation type="submission" date="2020-05" db="EMBL/GenBank/DDBJ databases">
        <title>Complete genome of Desulfobulbus oligotrophicus.</title>
        <authorList>
            <person name="Podar M."/>
        </authorList>
    </citation>
    <scope>NUCLEOTIDE SEQUENCE [LARGE SCALE GENOMIC DNA]</scope>
    <source>
        <strain evidence="6 7">Prop6</strain>
    </source>
</reference>
<dbReference type="Proteomes" id="UP000596092">
    <property type="component" value="Chromosome"/>
</dbReference>
<dbReference type="InterPro" id="IPR037118">
    <property type="entry name" value="Val-tRNA_synth_C_sf"/>
</dbReference>
<dbReference type="InterPro" id="IPR003593">
    <property type="entry name" value="AAA+_ATPase"/>
</dbReference>
<feature type="region of interest" description="Disordered" evidence="4">
    <location>
        <begin position="515"/>
        <end position="540"/>
    </location>
</feature>
<dbReference type="InterPro" id="IPR017871">
    <property type="entry name" value="ABC_transporter-like_CS"/>
</dbReference>
<dbReference type="InterPro" id="IPR003439">
    <property type="entry name" value="ABC_transporter-like_ATP-bd"/>
</dbReference>
<dbReference type="GO" id="GO:0003677">
    <property type="term" value="F:DNA binding"/>
    <property type="evidence" value="ECO:0007669"/>
    <property type="project" value="InterPro"/>
</dbReference>
<proteinExistence type="predicted"/>
<feature type="compositionally biased region" description="Basic residues" evidence="4">
    <location>
        <begin position="528"/>
        <end position="538"/>
    </location>
</feature>
<name>A0A7T5VF68_9BACT</name>
<evidence type="ECO:0000256" key="4">
    <source>
        <dbReference type="SAM" id="MobiDB-lite"/>
    </source>
</evidence>
<dbReference type="GO" id="GO:0016887">
    <property type="term" value="F:ATP hydrolysis activity"/>
    <property type="evidence" value="ECO:0007669"/>
    <property type="project" value="InterPro"/>
</dbReference>
<keyword evidence="2 6" id="KW-0067">ATP-binding</keyword>
<evidence type="ECO:0000256" key="1">
    <source>
        <dbReference type="ARBA" id="ARBA00022741"/>
    </source>
</evidence>
<dbReference type="SMART" id="SM00382">
    <property type="entry name" value="AAA"/>
    <property type="match status" value="2"/>
</dbReference>
<dbReference type="CDD" id="cd03221">
    <property type="entry name" value="ABCF_EF-3"/>
    <property type="match status" value="2"/>
</dbReference>
<keyword evidence="3" id="KW-0175">Coiled coil</keyword>
<organism evidence="6 7">
    <name type="scientific">Desulfobulbus oligotrophicus</name>
    <dbReference type="NCBI Taxonomy" id="1909699"/>
    <lineage>
        <taxon>Bacteria</taxon>
        <taxon>Pseudomonadati</taxon>
        <taxon>Thermodesulfobacteriota</taxon>
        <taxon>Desulfobulbia</taxon>
        <taxon>Desulfobulbales</taxon>
        <taxon>Desulfobulbaceae</taxon>
        <taxon>Desulfobulbus</taxon>
    </lineage>
</organism>
<dbReference type="EMBL" id="CP054140">
    <property type="protein sequence ID" value="QQG66669.1"/>
    <property type="molecule type" value="Genomic_DNA"/>
</dbReference>
<dbReference type="Gene3D" id="3.40.50.300">
    <property type="entry name" value="P-loop containing nucleotide triphosphate hydrolases"/>
    <property type="match status" value="2"/>
</dbReference>
<feature type="coiled-coil region" evidence="3">
    <location>
        <begin position="214"/>
        <end position="241"/>
    </location>
</feature>
<dbReference type="PANTHER" id="PTHR42855">
    <property type="entry name" value="ABC TRANSPORTER ATP-BINDING SUBUNIT"/>
    <property type="match status" value="1"/>
</dbReference>
<dbReference type="InterPro" id="IPR027417">
    <property type="entry name" value="P-loop_NTPase"/>
</dbReference>
<dbReference type="PROSITE" id="PS50893">
    <property type="entry name" value="ABC_TRANSPORTER_2"/>
    <property type="match status" value="2"/>
</dbReference>
<dbReference type="InterPro" id="IPR051309">
    <property type="entry name" value="ABCF_ATPase"/>
</dbReference>
<feature type="domain" description="ABC transporter" evidence="5">
    <location>
        <begin position="5"/>
        <end position="230"/>
    </location>
</feature>
<evidence type="ECO:0000313" key="7">
    <source>
        <dbReference type="Proteomes" id="UP000596092"/>
    </source>
</evidence>
<keyword evidence="1" id="KW-0547">Nucleotide-binding</keyword>
<feature type="coiled-coil region" evidence="3">
    <location>
        <begin position="549"/>
        <end position="609"/>
    </location>
</feature>
<dbReference type="AlphaFoldDB" id="A0A7T5VF68"/>
<dbReference type="GO" id="GO:0005524">
    <property type="term" value="F:ATP binding"/>
    <property type="evidence" value="ECO:0007669"/>
    <property type="project" value="UniProtKB-KW"/>
</dbReference>
<evidence type="ECO:0000256" key="3">
    <source>
        <dbReference type="SAM" id="Coils"/>
    </source>
</evidence>
<evidence type="ECO:0000259" key="5">
    <source>
        <dbReference type="PROSITE" id="PS50893"/>
    </source>
</evidence>
<dbReference type="Pfam" id="PF00005">
    <property type="entry name" value="ABC_tran"/>
    <property type="match status" value="2"/>
</dbReference>
<gene>
    <name evidence="6" type="ORF">HP555_12730</name>
</gene>
<protein>
    <submittedName>
        <fullName evidence="6">ABC-F family ATP-binding cassette domain-containing protein</fullName>
    </submittedName>
</protein>
<dbReference type="Gene3D" id="1.10.287.380">
    <property type="entry name" value="Valyl-tRNA synthetase, C-terminal domain"/>
    <property type="match status" value="1"/>
</dbReference>
<sequence length="612" mass="69158">MCALLSCQRLAKAFGAQTLFTDVTLVVNPGDRTGLIGPNGSGKSTLLRILCGLEQADSGVVYTQKLLRIGYLPQDDTFDEAATCFENLYHTVQTTGLDEEAEQHNRINALLSRAQFTDPNIPVRQLSGGWRKRLAICRVLLQRPEVLLMDEPTNHLDIEGILWLEKLLNTALPESPTAFLMISHDRRFLENTVNRVIELAPIYPEGSFQVRGTYTDFLNKKASYLQQRQNLEERLANRLRRETEWLRRGPKARTTKSRFRTEEAERLQEELTEVRHQNRATGQVDLAFDATARKTKKLLTATGLTKTFNRTTLFSNLDISLSPGMRLGLLGRNGSGKSTLMSILAASVRQSGLKADKGTIITADGLRIVSFDQRRAQLEPEITLRHALAPEGDSVVYQEQSLHVVTWAKRFLFRADQLETPVYRLSGGEQARILIARLMLQPADILLLDEPTNDLDIPSIDVLEESLCEFPGAVVLVTHDRFLLDRVCTLVLGFDGSGNAEYFADYEQWLAALSAQPDKDQPDTSATPRKKVAPRSKPGKLSYMDQREYDQMEELILAAEVRLDQVETLMASPEIVANPSELQKHWQEQQELQDKIDRLYDRWNELDARKQG</sequence>
<dbReference type="SUPFAM" id="SSF52540">
    <property type="entry name" value="P-loop containing nucleoside triphosphate hydrolases"/>
    <property type="match status" value="2"/>
</dbReference>
<dbReference type="RefSeq" id="WP_199262952.1">
    <property type="nucleotide sequence ID" value="NZ_CP054140.1"/>
</dbReference>
<dbReference type="InterPro" id="IPR032524">
    <property type="entry name" value="ABC_tran_C"/>
</dbReference>
<accession>A0A7T5VF68</accession>
<evidence type="ECO:0000313" key="6">
    <source>
        <dbReference type="EMBL" id="QQG66669.1"/>
    </source>
</evidence>